<evidence type="ECO:0000256" key="1">
    <source>
        <dbReference type="SAM" id="Phobius"/>
    </source>
</evidence>
<feature type="transmembrane region" description="Helical" evidence="1">
    <location>
        <begin position="12"/>
        <end position="30"/>
    </location>
</feature>
<comment type="caution">
    <text evidence="2">The sequence shown here is derived from an EMBL/GenBank/DDBJ whole genome shotgun (WGS) entry which is preliminary data.</text>
</comment>
<evidence type="ECO:0000313" key="2">
    <source>
        <dbReference type="EMBL" id="GGB92191.1"/>
    </source>
</evidence>
<organism evidence="2 3">
    <name type="scientific">Marinobacterium zhoushanense</name>
    <dbReference type="NCBI Taxonomy" id="1679163"/>
    <lineage>
        <taxon>Bacteria</taxon>
        <taxon>Pseudomonadati</taxon>
        <taxon>Pseudomonadota</taxon>
        <taxon>Gammaproteobacteria</taxon>
        <taxon>Oceanospirillales</taxon>
        <taxon>Oceanospirillaceae</taxon>
        <taxon>Marinobacterium</taxon>
    </lineage>
</organism>
<dbReference type="RefSeq" id="WP_188747414.1">
    <property type="nucleotide sequence ID" value="NZ_BMIJ01000003.1"/>
</dbReference>
<accession>A0ABQ1K9U6</accession>
<gene>
    <name evidence="2" type="ORF">GCM10011352_17810</name>
</gene>
<keyword evidence="3" id="KW-1185">Reference proteome</keyword>
<keyword evidence="1" id="KW-1133">Transmembrane helix</keyword>
<keyword evidence="1" id="KW-0812">Transmembrane</keyword>
<dbReference type="EMBL" id="BMIJ01000003">
    <property type="protein sequence ID" value="GGB92191.1"/>
    <property type="molecule type" value="Genomic_DNA"/>
</dbReference>
<sequence>MSTMILHGRWYAIEGILAAAAAVLCVAILLPTENRFGDETLTDDAISTEQTRRGNRMTVDIPTELNTESRLALNGDRSGELRRVRAETEASKMSADIRTYSDGRNRIE</sequence>
<name>A0ABQ1K9U6_9GAMM</name>
<dbReference type="Proteomes" id="UP000629025">
    <property type="component" value="Unassembled WGS sequence"/>
</dbReference>
<reference evidence="3" key="1">
    <citation type="journal article" date="2019" name="Int. J. Syst. Evol. Microbiol.">
        <title>The Global Catalogue of Microorganisms (GCM) 10K type strain sequencing project: providing services to taxonomists for standard genome sequencing and annotation.</title>
        <authorList>
            <consortium name="The Broad Institute Genomics Platform"/>
            <consortium name="The Broad Institute Genome Sequencing Center for Infectious Disease"/>
            <person name="Wu L."/>
            <person name="Ma J."/>
        </authorList>
    </citation>
    <scope>NUCLEOTIDE SEQUENCE [LARGE SCALE GENOMIC DNA]</scope>
    <source>
        <strain evidence="3">CGMCC 1.15341</strain>
    </source>
</reference>
<protein>
    <submittedName>
        <fullName evidence="2">Uncharacterized protein</fullName>
    </submittedName>
</protein>
<evidence type="ECO:0000313" key="3">
    <source>
        <dbReference type="Proteomes" id="UP000629025"/>
    </source>
</evidence>
<keyword evidence="1" id="KW-0472">Membrane</keyword>
<proteinExistence type="predicted"/>